<evidence type="ECO:0000256" key="3">
    <source>
        <dbReference type="SAM" id="SignalP"/>
    </source>
</evidence>
<dbReference type="InterPro" id="IPR052982">
    <property type="entry name" value="SRP1/TIP1-like"/>
</dbReference>
<evidence type="ECO:0000313" key="6">
    <source>
        <dbReference type="Proteomes" id="UP001358417"/>
    </source>
</evidence>
<name>A0AAV9MYS8_9EURO</name>
<dbReference type="RefSeq" id="XP_064701689.1">
    <property type="nucleotide sequence ID" value="XM_064852092.1"/>
</dbReference>
<organism evidence="5 6">
    <name type="scientific">Exophiala bonariae</name>
    <dbReference type="NCBI Taxonomy" id="1690606"/>
    <lineage>
        <taxon>Eukaryota</taxon>
        <taxon>Fungi</taxon>
        <taxon>Dikarya</taxon>
        <taxon>Ascomycota</taxon>
        <taxon>Pezizomycotina</taxon>
        <taxon>Eurotiomycetes</taxon>
        <taxon>Chaetothyriomycetidae</taxon>
        <taxon>Chaetothyriales</taxon>
        <taxon>Herpotrichiellaceae</taxon>
        <taxon>Exophiala</taxon>
    </lineage>
</organism>
<feature type="compositionally biased region" description="Low complexity" evidence="2">
    <location>
        <begin position="136"/>
        <end position="161"/>
    </location>
</feature>
<evidence type="ECO:0000256" key="1">
    <source>
        <dbReference type="ARBA" id="ARBA00022729"/>
    </source>
</evidence>
<evidence type="ECO:0000259" key="4">
    <source>
        <dbReference type="Pfam" id="PF10342"/>
    </source>
</evidence>
<accession>A0AAV9MYS8</accession>
<feature type="region of interest" description="Disordered" evidence="2">
    <location>
        <begin position="136"/>
        <end position="179"/>
    </location>
</feature>
<dbReference type="EMBL" id="JAVRRD010000032">
    <property type="protein sequence ID" value="KAK5046090.1"/>
    <property type="molecule type" value="Genomic_DNA"/>
</dbReference>
<gene>
    <name evidence="5" type="ORF">LTR84_008547</name>
</gene>
<keyword evidence="6" id="KW-1185">Reference proteome</keyword>
<dbReference type="PANTHER" id="PTHR40633:SF1">
    <property type="entry name" value="GPI ANCHORED SERINE-THREONINE RICH PROTEIN (AFU_ORTHOLOGUE AFUA_1G03630)"/>
    <property type="match status" value="1"/>
</dbReference>
<keyword evidence="1 3" id="KW-0732">Signal</keyword>
<dbReference type="PANTHER" id="PTHR40633">
    <property type="entry name" value="MATRIX PROTEIN, PUTATIVE (AFU_ORTHOLOGUE AFUA_8G05410)-RELATED"/>
    <property type="match status" value="1"/>
</dbReference>
<dbReference type="InterPro" id="IPR018466">
    <property type="entry name" value="Kre9/Knh1-like_N"/>
</dbReference>
<evidence type="ECO:0000313" key="5">
    <source>
        <dbReference type="EMBL" id="KAK5046090.1"/>
    </source>
</evidence>
<dbReference type="Pfam" id="PF10342">
    <property type="entry name" value="Kre9_KNH"/>
    <property type="match status" value="1"/>
</dbReference>
<feature type="chain" id="PRO_5043429433" description="Yeast cell wall synthesis Kre9/Knh1-like N-terminal domain-containing protein" evidence="3">
    <location>
        <begin position="20"/>
        <end position="276"/>
    </location>
</feature>
<dbReference type="AlphaFoldDB" id="A0AAV9MYS8"/>
<proteinExistence type="predicted"/>
<reference evidence="5 6" key="1">
    <citation type="submission" date="2023-08" db="EMBL/GenBank/DDBJ databases">
        <title>Black Yeasts Isolated from many extreme environments.</title>
        <authorList>
            <person name="Coleine C."/>
            <person name="Stajich J.E."/>
            <person name="Selbmann L."/>
        </authorList>
    </citation>
    <scope>NUCLEOTIDE SEQUENCE [LARGE SCALE GENOMIC DNA]</scope>
    <source>
        <strain evidence="5 6">CCFEE 5792</strain>
    </source>
</reference>
<feature type="domain" description="Yeast cell wall synthesis Kre9/Knh1-like N-terminal" evidence="4">
    <location>
        <begin position="33"/>
        <end position="131"/>
    </location>
</feature>
<dbReference type="Proteomes" id="UP001358417">
    <property type="component" value="Unassembled WGS sequence"/>
</dbReference>
<feature type="signal peptide" evidence="3">
    <location>
        <begin position="1"/>
        <end position="19"/>
    </location>
</feature>
<dbReference type="GeneID" id="89976710"/>
<sequence>MHSVLIAFAATGLASVAQAFTKPGASTWGPLLTPDLSTPVTAGETFKITWDPETHPTDGVTVSLVLCHGPSSNCVPSDTAIVEGLPASQKSYQWSVPSDLAPGKQATDTGYGMLIIVDGTGEFQYSTQFSVLAGKGASSGSSSSGSGKPTVTASSTATDSAGNTILGPPAQQTGATSIADANPYNTTFSSGWWSTISPSGTVYSGTIPLTTYGGGSTLTTQTGSVVPAGTTIPATGVSTTATGAGVTAPTFTGAADRLGLNAASLAVAGVMALFAL</sequence>
<protein>
    <recommendedName>
        <fullName evidence="4">Yeast cell wall synthesis Kre9/Knh1-like N-terminal domain-containing protein</fullName>
    </recommendedName>
</protein>
<comment type="caution">
    <text evidence="5">The sequence shown here is derived from an EMBL/GenBank/DDBJ whole genome shotgun (WGS) entry which is preliminary data.</text>
</comment>
<evidence type="ECO:0000256" key="2">
    <source>
        <dbReference type="SAM" id="MobiDB-lite"/>
    </source>
</evidence>